<feature type="region of interest" description="Disordered" evidence="1">
    <location>
        <begin position="124"/>
        <end position="171"/>
    </location>
</feature>
<evidence type="ECO:0000313" key="3">
    <source>
        <dbReference type="EMBL" id="KAK6618105.1"/>
    </source>
</evidence>
<evidence type="ECO:0000256" key="1">
    <source>
        <dbReference type="SAM" id="MobiDB-lite"/>
    </source>
</evidence>
<keyword evidence="4" id="KW-1185">Reference proteome</keyword>
<comment type="caution">
    <text evidence="3">The sequence shown here is derived from an EMBL/GenBank/DDBJ whole genome shotgun (WGS) entry which is preliminary data.</text>
</comment>
<sequence>MRVVCIFAIVGALTVTASGEFISLQPAERTTYTLLSRPLALSSISSQAMSPELVPILNSIVSAPIICSFLLSQECTKIVLPSWQVPRLPPKTSETRPVEQPPPKEKNIILTWPHQPGFGHICDPNRHQEEVSNRQDKSDEKLVISAVAQRQTDNELSGEHSEKDTRNVRKR</sequence>
<evidence type="ECO:0000256" key="2">
    <source>
        <dbReference type="SAM" id="SignalP"/>
    </source>
</evidence>
<feature type="compositionally biased region" description="Basic and acidic residues" evidence="1">
    <location>
        <begin position="157"/>
        <end position="171"/>
    </location>
</feature>
<feature type="chain" id="PRO_5045516829" evidence="2">
    <location>
        <begin position="20"/>
        <end position="171"/>
    </location>
</feature>
<keyword evidence="2" id="KW-0732">Signal</keyword>
<feature type="signal peptide" evidence="2">
    <location>
        <begin position="1"/>
        <end position="19"/>
    </location>
</feature>
<proteinExistence type="predicted"/>
<organism evidence="3 4">
    <name type="scientific">Polyplax serrata</name>
    <name type="common">Common mouse louse</name>
    <dbReference type="NCBI Taxonomy" id="468196"/>
    <lineage>
        <taxon>Eukaryota</taxon>
        <taxon>Metazoa</taxon>
        <taxon>Ecdysozoa</taxon>
        <taxon>Arthropoda</taxon>
        <taxon>Hexapoda</taxon>
        <taxon>Insecta</taxon>
        <taxon>Pterygota</taxon>
        <taxon>Neoptera</taxon>
        <taxon>Paraneoptera</taxon>
        <taxon>Psocodea</taxon>
        <taxon>Troctomorpha</taxon>
        <taxon>Phthiraptera</taxon>
        <taxon>Anoplura</taxon>
        <taxon>Polyplacidae</taxon>
        <taxon>Polyplax</taxon>
    </lineage>
</organism>
<dbReference type="EMBL" id="JAWJWF010000050">
    <property type="protein sequence ID" value="KAK6618105.1"/>
    <property type="molecule type" value="Genomic_DNA"/>
</dbReference>
<name>A0ABR1AF37_POLSC</name>
<reference evidence="3 4" key="1">
    <citation type="submission" date="2023-09" db="EMBL/GenBank/DDBJ databases">
        <title>Genomes of two closely related lineages of the louse Polyplax serrata with different host specificities.</title>
        <authorList>
            <person name="Martinu J."/>
            <person name="Tarabai H."/>
            <person name="Stefka J."/>
            <person name="Hypsa V."/>
        </authorList>
    </citation>
    <scope>NUCLEOTIDE SEQUENCE [LARGE SCALE GENOMIC DNA]</scope>
    <source>
        <strain evidence="3">98ZLc_SE</strain>
    </source>
</reference>
<feature type="compositionally biased region" description="Basic and acidic residues" evidence="1">
    <location>
        <begin position="124"/>
        <end position="142"/>
    </location>
</feature>
<dbReference type="Proteomes" id="UP001359485">
    <property type="component" value="Unassembled WGS sequence"/>
</dbReference>
<gene>
    <name evidence="3" type="ORF">RUM44_002548</name>
</gene>
<protein>
    <submittedName>
        <fullName evidence="3">Uncharacterized protein</fullName>
    </submittedName>
</protein>
<accession>A0ABR1AF37</accession>
<evidence type="ECO:0000313" key="4">
    <source>
        <dbReference type="Proteomes" id="UP001359485"/>
    </source>
</evidence>